<dbReference type="Pfam" id="PF04290">
    <property type="entry name" value="DctQ"/>
    <property type="match status" value="1"/>
</dbReference>
<dbReference type="InterPro" id="IPR007387">
    <property type="entry name" value="TRAP_DctQ"/>
</dbReference>
<feature type="domain" description="Tripartite ATP-independent periplasmic transporters DctQ component" evidence="11">
    <location>
        <begin position="26"/>
        <end position="160"/>
    </location>
</feature>
<dbReference type="OrthoDB" id="4250245at2"/>
<comment type="function">
    <text evidence="9">Part of the tripartite ATP-independent periplasmic (TRAP) transport system.</text>
</comment>
<feature type="transmembrane region" description="Helical" evidence="9">
    <location>
        <begin position="138"/>
        <end position="156"/>
    </location>
</feature>
<comment type="caution">
    <text evidence="12">The sequence shown here is derived from an EMBL/GenBank/DDBJ whole genome shotgun (WGS) entry which is preliminary data.</text>
</comment>
<evidence type="ECO:0000256" key="5">
    <source>
        <dbReference type="ARBA" id="ARBA00022692"/>
    </source>
</evidence>
<comment type="subunit">
    <text evidence="9">The complex comprises the extracytoplasmic solute receptor protein and the two transmembrane proteins.</text>
</comment>
<dbReference type="PANTHER" id="PTHR35011:SF10">
    <property type="entry name" value="TRAP TRANSPORTER SMALL PERMEASE PROTEIN"/>
    <property type="match status" value="1"/>
</dbReference>
<evidence type="ECO:0000256" key="1">
    <source>
        <dbReference type="ARBA" id="ARBA00004429"/>
    </source>
</evidence>
<evidence type="ECO:0000313" key="12">
    <source>
        <dbReference type="EMBL" id="RVV99814.1"/>
    </source>
</evidence>
<comment type="subcellular location">
    <subcellularLocation>
        <location evidence="1 9">Cell inner membrane</location>
        <topology evidence="1 9">Multi-pass membrane protein</topology>
    </subcellularLocation>
</comment>
<sequence>MNALKRLLDLTVTGLAWIAGIATALMMLHVTLDVFMRTVFSSPLTGTVEIVSAYHMAALAFLPLALITRERGHIIVELFTTWMKWRPRTFLDATVAIVTVIYTAVFTWKAIEIAIDKTHIREAKEAGVGFVEIWPSRWVVALGFGLMTIYVAINLVQDYRNAARNTPPPDDGGGIDIPETEEQL</sequence>
<gene>
    <name evidence="12" type="ORF">EKE94_03845</name>
</gene>
<dbReference type="Proteomes" id="UP000285908">
    <property type="component" value="Unassembled WGS sequence"/>
</dbReference>
<dbReference type="AlphaFoldDB" id="A0A438AME0"/>
<protein>
    <recommendedName>
        <fullName evidence="9">TRAP transporter small permease protein</fullName>
    </recommendedName>
</protein>
<evidence type="ECO:0000256" key="10">
    <source>
        <dbReference type="SAM" id="MobiDB-lite"/>
    </source>
</evidence>
<evidence type="ECO:0000313" key="13">
    <source>
        <dbReference type="Proteomes" id="UP000285908"/>
    </source>
</evidence>
<keyword evidence="7 9" id="KW-0472">Membrane</keyword>
<keyword evidence="13" id="KW-1185">Reference proteome</keyword>
<organism evidence="12 13">
    <name type="scientific">Mesobaculum littorinae</name>
    <dbReference type="NCBI Taxonomy" id="2486419"/>
    <lineage>
        <taxon>Bacteria</taxon>
        <taxon>Pseudomonadati</taxon>
        <taxon>Pseudomonadota</taxon>
        <taxon>Alphaproteobacteria</taxon>
        <taxon>Rhodobacterales</taxon>
        <taxon>Roseobacteraceae</taxon>
        <taxon>Mesobaculum</taxon>
    </lineage>
</organism>
<reference evidence="12 13" key="1">
    <citation type="submission" date="2018-11" db="EMBL/GenBank/DDBJ databases">
        <title>Mesobaculum littorinae gen. nov., sp. nov., isolated from Littorina scabra that represents a novel genus of the order Rhodobacteraceae.</title>
        <authorList>
            <person name="Li F."/>
        </authorList>
    </citation>
    <scope>NUCLEOTIDE SEQUENCE [LARGE SCALE GENOMIC DNA]</scope>
    <source>
        <strain evidence="12 13">M0103</strain>
    </source>
</reference>
<evidence type="ECO:0000256" key="2">
    <source>
        <dbReference type="ARBA" id="ARBA00022448"/>
    </source>
</evidence>
<dbReference type="GO" id="GO:0022857">
    <property type="term" value="F:transmembrane transporter activity"/>
    <property type="evidence" value="ECO:0007669"/>
    <property type="project" value="UniProtKB-UniRule"/>
</dbReference>
<keyword evidence="2 9" id="KW-0813">Transport</keyword>
<evidence type="ECO:0000256" key="3">
    <source>
        <dbReference type="ARBA" id="ARBA00022475"/>
    </source>
</evidence>
<dbReference type="GO" id="GO:0005886">
    <property type="term" value="C:plasma membrane"/>
    <property type="evidence" value="ECO:0007669"/>
    <property type="project" value="UniProtKB-SubCell"/>
</dbReference>
<dbReference type="PANTHER" id="PTHR35011">
    <property type="entry name" value="2,3-DIKETO-L-GULONATE TRAP TRANSPORTER SMALL PERMEASE PROTEIN YIAM"/>
    <property type="match status" value="1"/>
</dbReference>
<dbReference type="InterPro" id="IPR055348">
    <property type="entry name" value="DctQ"/>
</dbReference>
<keyword evidence="4 9" id="KW-0997">Cell inner membrane</keyword>
<feature type="transmembrane region" description="Helical" evidence="9">
    <location>
        <begin position="89"/>
        <end position="108"/>
    </location>
</feature>
<feature type="region of interest" description="Disordered" evidence="10">
    <location>
        <begin position="165"/>
        <end position="184"/>
    </location>
</feature>
<accession>A0A438AME0</accession>
<keyword evidence="6 9" id="KW-1133">Transmembrane helix</keyword>
<name>A0A438AME0_9RHOB</name>
<evidence type="ECO:0000256" key="6">
    <source>
        <dbReference type="ARBA" id="ARBA00022989"/>
    </source>
</evidence>
<keyword evidence="3" id="KW-1003">Cell membrane</keyword>
<evidence type="ECO:0000256" key="8">
    <source>
        <dbReference type="ARBA" id="ARBA00038436"/>
    </source>
</evidence>
<evidence type="ECO:0000259" key="11">
    <source>
        <dbReference type="Pfam" id="PF04290"/>
    </source>
</evidence>
<feature type="transmembrane region" description="Helical" evidence="9">
    <location>
        <begin position="7"/>
        <end position="30"/>
    </location>
</feature>
<dbReference type="GO" id="GO:0015740">
    <property type="term" value="P:C4-dicarboxylate transport"/>
    <property type="evidence" value="ECO:0007669"/>
    <property type="project" value="TreeGrafter"/>
</dbReference>
<evidence type="ECO:0000256" key="4">
    <source>
        <dbReference type="ARBA" id="ARBA00022519"/>
    </source>
</evidence>
<dbReference type="EMBL" id="RQXX01000001">
    <property type="protein sequence ID" value="RVV99814.1"/>
    <property type="molecule type" value="Genomic_DNA"/>
</dbReference>
<dbReference type="RefSeq" id="WP_127905255.1">
    <property type="nucleotide sequence ID" value="NZ_RQXX01000001.1"/>
</dbReference>
<evidence type="ECO:0000256" key="9">
    <source>
        <dbReference type="RuleBase" id="RU369079"/>
    </source>
</evidence>
<comment type="similarity">
    <text evidence="8 9">Belongs to the TRAP transporter small permease family.</text>
</comment>
<keyword evidence="5 9" id="KW-0812">Transmembrane</keyword>
<evidence type="ECO:0000256" key="7">
    <source>
        <dbReference type="ARBA" id="ARBA00023136"/>
    </source>
</evidence>
<feature type="transmembrane region" description="Helical" evidence="9">
    <location>
        <begin position="50"/>
        <end position="68"/>
    </location>
</feature>
<proteinExistence type="inferred from homology"/>